<evidence type="ECO:0000256" key="6">
    <source>
        <dbReference type="ARBA" id="ARBA00023136"/>
    </source>
</evidence>
<feature type="transmembrane region" description="Helical" evidence="9">
    <location>
        <begin position="159"/>
        <end position="180"/>
    </location>
</feature>
<feature type="transmembrane region" description="Helical" evidence="9">
    <location>
        <begin position="332"/>
        <end position="350"/>
    </location>
</feature>
<dbReference type="EMBL" id="CALNXI010000680">
    <property type="protein sequence ID" value="CAH3032525.1"/>
    <property type="molecule type" value="Genomic_DNA"/>
</dbReference>
<evidence type="ECO:0000313" key="11">
    <source>
        <dbReference type="EMBL" id="CAH3032525.1"/>
    </source>
</evidence>
<evidence type="ECO:0000256" key="1">
    <source>
        <dbReference type="ARBA" id="ARBA00004651"/>
    </source>
</evidence>
<feature type="domain" description="G-protein coupled receptors family 1 profile" evidence="10">
    <location>
        <begin position="383"/>
        <end position="570"/>
    </location>
</feature>
<feature type="domain" description="G-protein coupled receptors family 1 profile" evidence="10">
    <location>
        <begin position="576"/>
        <end position="825"/>
    </location>
</feature>
<feature type="transmembrane region" description="Helical" evidence="9">
    <location>
        <begin position="637"/>
        <end position="655"/>
    </location>
</feature>
<keyword evidence="3 9" id="KW-0812">Transmembrane</keyword>
<comment type="subcellular location">
    <subcellularLocation>
        <location evidence="1">Cell membrane</location>
        <topology evidence="1">Multi-pass membrane protein</topology>
    </subcellularLocation>
</comment>
<keyword evidence="7" id="KW-0675">Receptor</keyword>
<dbReference type="PROSITE" id="PS50262">
    <property type="entry name" value="G_PROTEIN_RECEP_F1_2"/>
    <property type="match status" value="4"/>
</dbReference>
<feature type="transmembrane region" description="Helical" evidence="9">
    <location>
        <begin position="512"/>
        <end position="531"/>
    </location>
</feature>
<reference evidence="11 12" key="1">
    <citation type="submission" date="2022-05" db="EMBL/GenBank/DDBJ databases">
        <authorList>
            <consortium name="Genoscope - CEA"/>
            <person name="William W."/>
        </authorList>
    </citation>
    <scope>NUCLEOTIDE SEQUENCE [LARGE SCALE GENOMIC DNA]</scope>
</reference>
<evidence type="ECO:0000256" key="2">
    <source>
        <dbReference type="ARBA" id="ARBA00022475"/>
    </source>
</evidence>
<feature type="transmembrane region" description="Helical" evidence="9">
    <location>
        <begin position="208"/>
        <end position="227"/>
    </location>
</feature>
<dbReference type="SMART" id="SM01381">
    <property type="entry name" value="7TM_GPCR_Srsx"/>
    <property type="match status" value="1"/>
</dbReference>
<feature type="transmembrane region" description="Helical" evidence="9">
    <location>
        <begin position="707"/>
        <end position="737"/>
    </location>
</feature>
<keyword evidence="2" id="KW-1003">Cell membrane</keyword>
<sequence length="1067" mass="121765">METWFWVLCWALSVLTITGNGFIISLVGRNRPLRTKTNAFIASLAVADFLVGVGVVPSLFFCEISGGGCKWSRAWSSWLPDLIRWLFGYASAFNLCSLVTDRYIAIVKPLKYVTCVTPRRVIRMIFLSWAIPFGFVTTTFFLVLFRIKYADFINALTMFFEVASCCIVIFCYCSMVLAVYKHDRSAAALAKQLRFNHKGLTFNKHDKSAFTMTTIVVVLFLICYGIHCRCGFVSLFLNLPCNDFKYKLPILILNSAINPWAYAFFKRDIKKETRKLICRAASKNDNKVDPIKFIREILSTSSVFLAARFTLRQPKTPVRNATNLRTFCFEDYHYVFVLCASLTNLCSLVLDRYIAFAKPLKYLTCMTADGCNWPRPYASWVDFIRWLFAYASIMNLCSLALDRYTAVVKPMKYVNFITARRVIQLTLISWVIPLCLVIFAFFMVLYLTISSCKIVFGVCSALLEIFFSCMLIFCFISMVTVVCKQTRSSAILAKQLRFNHGGFKFNAYDKSAVVMLAVVVGFALACCAIYIRCAFDQIWGNQTTHLSCKNDFKYKIPMFVLNSAINPLAYALFKPGNGFTVLLVGIRRRLRTKTNALIVSLAVADFFVGVFAFPSLFFCEIRGGCNWPRPYASWVEFTRWLFACASIMNLCSLVLDRYMAVVKPLKYVNFMTARRVIQLTLISWVFPLCLVICSVFMSLYLTSSIRMIVLAVCCAILDIFSSCMLIFCFISMVTVIYKQTRSSAILVKQLRFNHRGLTFNTYDKSAVVMLAVVVAFALASFATYLRCDFLQLLGKHKTQDFSCKSDFKFRIPMLVLNSAINPLAYAFFKPGNGFTVLLVGGQRRLRTKTNAFIVSLAVADFCVGAFVVPSLFFCDIRGGCNWPRPYASWVDFIRWLYVYASIMNLCSLVLDRYMAVVKPLKYVNFMTTRRITKLIFFSWVIPFCFAIFSVFMSLYLTFSLCRIVLSVSVYKQTRFSAILAKQLRFNHRGLTFNTHDKSAVVMLAVVVVIALACFATYLRCSFLQLLGNHRHPHLSCKSDFEFRIPMLVLNSAINPLAYAFFKRDIKK</sequence>
<evidence type="ECO:0000256" key="3">
    <source>
        <dbReference type="ARBA" id="ARBA00022692"/>
    </source>
</evidence>
<keyword evidence="8" id="KW-0807">Transducer</keyword>
<feature type="transmembrane region" description="Helical" evidence="9">
    <location>
        <begin position="892"/>
        <end position="913"/>
    </location>
</feature>
<evidence type="ECO:0000256" key="9">
    <source>
        <dbReference type="SAM" id="Phobius"/>
    </source>
</evidence>
<dbReference type="Proteomes" id="UP001159427">
    <property type="component" value="Unassembled WGS sequence"/>
</dbReference>
<feature type="transmembrane region" description="Helical" evidence="9">
    <location>
        <begin position="383"/>
        <end position="401"/>
    </location>
</feature>
<feature type="transmembrane region" description="Helical" evidence="9">
    <location>
        <begin position="247"/>
        <end position="265"/>
    </location>
</feature>
<keyword evidence="4 9" id="KW-1133">Transmembrane helix</keyword>
<dbReference type="InterPro" id="IPR000276">
    <property type="entry name" value="GPCR_Rhodpsn"/>
</dbReference>
<dbReference type="CDD" id="cd00637">
    <property type="entry name" value="7tm_classA_rhodopsin-like"/>
    <property type="match status" value="2"/>
</dbReference>
<protein>
    <recommendedName>
        <fullName evidence="10">G-protein coupled receptors family 1 profile domain-containing protein</fullName>
    </recommendedName>
</protein>
<dbReference type="SUPFAM" id="SSF81321">
    <property type="entry name" value="Family A G protein-coupled receptor-like"/>
    <property type="match status" value="4"/>
</dbReference>
<feature type="transmembrane region" description="Helical" evidence="9">
    <location>
        <begin position="849"/>
        <end position="872"/>
    </location>
</feature>
<feature type="transmembrane region" description="Helical" evidence="9">
    <location>
        <begin position="39"/>
        <end position="62"/>
    </location>
</feature>
<feature type="transmembrane region" description="Helical" evidence="9">
    <location>
        <begin position="596"/>
        <end position="617"/>
    </location>
</feature>
<feature type="transmembrane region" description="Helical" evidence="9">
    <location>
        <begin position="454"/>
        <end position="482"/>
    </location>
</feature>
<feature type="transmembrane region" description="Helical" evidence="9">
    <location>
        <begin position="121"/>
        <end position="147"/>
    </location>
</feature>
<evidence type="ECO:0000256" key="8">
    <source>
        <dbReference type="ARBA" id="ARBA00023224"/>
    </source>
</evidence>
<dbReference type="InterPro" id="IPR017452">
    <property type="entry name" value="GPCR_Rhodpsn_7TM"/>
</dbReference>
<feature type="transmembrane region" description="Helical" evidence="9">
    <location>
        <begin position="82"/>
        <end position="100"/>
    </location>
</feature>
<evidence type="ECO:0000256" key="7">
    <source>
        <dbReference type="ARBA" id="ARBA00023170"/>
    </source>
</evidence>
<accession>A0ABN8MNL6</accession>
<proteinExistence type="predicted"/>
<gene>
    <name evidence="11" type="ORF">PEVE_00039081</name>
</gene>
<evidence type="ECO:0000259" key="10">
    <source>
        <dbReference type="PROSITE" id="PS50262"/>
    </source>
</evidence>
<feature type="transmembrane region" description="Helical" evidence="9">
    <location>
        <begin position="6"/>
        <end position="27"/>
    </location>
</feature>
<name>A0ABN8MNL6_9CNID</name>
<evidence type="ECO:0000256" key="5">
    <source>
        <dbReference type="ARBA" id="ARBA00023040"/>
    </source>
</evidence>
<feature type="transmembrane region" description="Helical" evidence="9">
    <location>
        <begin position="564"/>
        <end position="584"/>
    </location>
</feature>
<comment type="caution">
    <text evidence="11">The sequence shown here is derived from an EMBL/GenBank/DDBJ whole genome shotgun (WGS) entry which is preliminary data.</text>
</comment>
<dbReference type="PANTHER" id="PTHR24249">
    <property type="entry name" value="HISTAMINE RECEPTOR-RELATED G-PROTEIN COUPLED RECEPTOR"/>
    <property type="match status" value="1"/>
</dbReference>
<dbReference type="PANTHER" id="PTHR24249:SF372">
    <property type="entry name" value="G-PROTEIN COUPLED RECEPTORS FAMILY 1 PROFILE DOMAIN-CONTAINING PROTEIN"/>
    <property type="match status" value="1"/>
</dbReference>
<dbReference type="Pfam" id="PF00001">
    <property type="entry name" value="7tm_1"/>
    <property type="match status" value="4"/>
</dbReference>
<organism evidence="11 12">
    <name type="scientific">Porites evermanni</name>
    <dbReference type="NCBI Taxonomy" id="104178"/>
    <lineage>
        <taxon>Eukaryota</taxon>
        <taxon>Metazoa</taxon>
        <taxon>Cnidaria</taxon>
        <taxon>Anthozoa</taxon>
        <taxon>Hexacorallia</taxon>
        <taxon>Scleractinia</taxon>
        <taxon>Fungiina</taxon>
        <taxon>Poritidae</taxon>
        <taxon>Porites</taxon>
    </lineage>
</organism>
<feature type="domain" description="G-protein coupled receptors family 1 profile" evidence="10">
    <location>
        <begin position="831"/>
        <end position="1067"/>
    </location>
</feature>
<feature type="transmembrane region" description="Helical" evidence="9">
    <location>
        <begin position="934"/>
        <end position="958"/>
    </location>
</feature>
<feature type="domain" description="G-protein coupled receptors family 1 profile" evidence="10">
    <location>
        <begin position="19"/>
        <end position="262"/>
    </location>
</feature>
<feature type="transmembrane region" description="Helical" evidence="9">
    <location>
        <begin position="422"/>
        <end position="448"/>
    </location>
</feature>
<keyword evidence="6 9" id="KW-0472">Membrane</keyword>
<feature type="transmembrane region" description="Helical" evidence="9">
    <location>
        <begin position="999"/>
        <end position="1020"/>
    </location>
</feature>
<evidence type="ECO:0000256" key="4">
    <source>
        <dbReference type="ARBA" id="ARBA00022989"/>
    </source>
</evidence>
<evidence type="ECO:0000313" key="12">
    <source>
        <dbReference type="Proteomes" id="UP001159427"/>
    </source>
</evidence>
<dbReference type="PRINTS" id="PR00237">
    <property type="entry name" value="GPCRRHODOPSN"/>
</dbReference>
<feature type="non-terminal residue" evidence="11">
    <location>
        <position position="1067"/>
    </location>
</feature>
<feature type="transmembrane region" description="Helical" evidence="9">
    <location>
        <begin position="676"/>
        <end position="701"/>
    </location>
</feature>
<feature type="transmembrane region" description="Helical" evidence="9">
    <location>
        <begin position="765"/>
        <end position="785"/>
    </location>
</feature>
<dbReference type="InterPro" id="IPR050569">
    <property type="entry name" value="TAAR"/>
</dbReference>
<keyword evidence="5" id="KW-0297">G-protein coupled receptor</keyword>
<keyword evidence="12" id="KW-1185">Reference proteome</keyword>
<dbReference type="Gene3D" id="1.20.1070.10">
    <property type="entry name" value="Rhodopsin 7-helix transmembrane proteins"/>
    <property type="match status" value="4"/>
</dbReference>